<dbReference type="Proteomes" id="UP001162060">
    <property type="component" value="Unassembled WGS sequence"/>
</dbReference>
<reference evidence="1" key="1">
    <citation type="submission" date="2024-01" db="EMBL/GenBank/DDBJ databases">
        <authorList>
            <person name="Webb A."/>
        </authorList>
    </citation>
    <scope>NUCLEOTIDE SEQUENCE</scope>
    <source>
        <strain evidence="1">Pm1</strain>
    </source>
</reference>
<dbReference type="EMBL" id="CAKLBY020000227">
    <property type="protein sequence ID" value="CAK7937279.1"/>
    <property type="molecule type" value="Genomic_DNA"/>
</dbReference>
<name>A0AAV1UR54_9STRA</name>
<evidence type="ECO:0000313" key="2">
    <source>
        <dbReference type="Proteomes" id="UP001162060"/>
    </source>
</evidence>
<dbReference type="AlphaFoldDB" id="A0AAV1UR54"/>
<sequence>MSGVRALVLSMFVILKQQRNLCQYGAADKLNGPVSQCRHVFEPFAAVEVKRMVSGQRREVENTTSATQ</sequence>
<organism evidence="1 2">
    <name type="scientific">Peronospora matthiolae</name>
    <dbReference type="NCBI Taxonomy" id="2874970"/>
    <lineage>
        <taxon>Eukaryota</taxon>
        <taxon>Sar</taxon>
        <taxon>Stramenopiles</taxon>
        <taxon>Oomycota</taxon>
        <taxon>Peronosporomycetes</taxon>
        <taxon>Peronosporales</taxon>
        <taxon>Peronosporaceae</taxon>
        <taxon>Peronospora</taxon>
    </lineage>
</organism>
<accession>A0AAV1UR54</accession>
<evidence type="ECO:0000313" key="1">
    <source>
        <dbReference type="EMBL" id="CAK7937279.1"/>
    </source>
</evidence>
<comment type="caution">
    <text evidence="1">The sequence shown here is derived from an EMBL/GenBank/DDBJ whole genome shotgun (WGS) entry which is preliminary data.</text>
</comment>
<protein>
    <recommendedName>
        <fullName evidence="3">Secreted protein</fullName>
    </recommendedName>
</protein>
<proteinExistence type="predicted"/>
<gene>
    <name evidence="1" type="ORF">PM001_LOCUS22429</name>
</gene>
<evidence type="ECO:0008006" key="3">
    <source>
        <dbReference type="Google" id="ProtNLM"/>
    </source>
</evidence>